<dbReference type="Proteomes" id="UP000321926">
    <property type="component" value="Unassembled WGS sequence"/>
</dbReference>
<feature type="transmembrane region" description="Helical" evidence="1">
    <location>
        <begin position="20"/>
        <end position="45"/>
    </location>
</feature>
<sequence>MNKFFTELWLRWKEPLNTWWRNAAVIFVSIGGICAMITDFLPTILHDEFVPESYKTALRMVYSAALFGATLAKLTTSNYPALKRKKNDALEEEDHEI</sequence>
<gene>
    <name evidence="2" type="ORF">FVR03_01425</name>
</gene>
<accession>A0A5C8KFC8</accession>
<keyword evidence="1" id="KW-0812">Transmembrane</keyword>
<dbReference type="OrthoDB" id="9915885at2"/>
<reference evidence="2 3" key="1">
    <citation type="submission" date="2019-08" db="EMBL/GenBank/DDBJ databases">
        <authorList>
            <person name="Shi S."/>
        </authorList>
    </citation>
    <scope>NUCLEOTIDE SEQUENCE [LARGE SCALE GENOMIC DNA]</scope>
    <source>
        <strain evidence="2 3">GY10130</strain>
    </source>
</reference>
<protein>
    <submittedName>
        <fullName evidence="2">Uncharacterized protein</fullName>
    </submittedName>
</protein>
<dbReference type="RefSeq" id="WP_147919977.1">
    <property type="nucleotide sequence ID" value="NZ_VRTY01000003.1"/>
</dbReference>
<dbReference type="EMBL" id="VRTY01000003">
    <property type="protein sequence ID" value="TXK52405.1"/>
    <property type="molecule type" value="Genomic_DNA"/>
</dbReference>
<dbReference type="AlphaFoldDB" id="A0A5C8KFC8"/>
<evidence type="ECO:0000313" key="2">
    <source>
        <dbReference type="EMBL" id="TXK52405.1"/>
    </source>
</evidence>
<proteinExistence type="predicted"/>
<evidence type="ECO:0000256" key="1">
    <source>
        <dbReference type="SAM" id="Phobius"/>
    </source>
</evidence>
<evidence type="ECO:0000313" key="3">
    <source>
        <dbReference type="Proteomes" id="UP000321926"/>
    </source>
</evidence>
<organism evidence="2 3">
    <name type="scientific">Pontibacter qinzhouensis</name>
    <dbReference type="NCBI Taxonomy" id="2603253"/>
    <lineage>
        <taxon>Bacteria</taxon>
        <taxon>Pseudomonadati</taxon>
        <taxon>Bacteroidota</taxon>
        <taxon>Cytophagia</taxon>
        <taxon>Cytophagales</taxon>
        <taxon>Hymenobacteraceae</taxon>
        <taxon>Pontibacter</taxon>
    </lineage>
</organism>
<name>A0A5C8KFC8_9BACT</name>
<keyword evidence="1" id="KW-1133">Transmembrane helix</keyword>
<keyword evidence="1" id="KW-0472">Membrane</keyword>
<comment type="caution">
    <text evidence="2">The sequence shown here is derived from an EMBL/GenBank/DDBJ whole genome shotgun (WGS) entry which is preliminary data.</text>
</comment>
<keyword evidence="3" id="KW-1185">Reference proteome</keyword>
<feature type="transmembrane region" description="Helical" evidence="1">
    <location>
        <begin position="57"/>
        <end position="76"/>
    </location>
</feature>